<gene>
    <name evidence="3" type="ORF">GWK15_02920</name>
    <name evidence="2" type="ORF">GXW75_17925</name>
</gene>
<accession>A0A9X9WLD0</accession>
<name>A0A9X9WLD0_9PROT</name>
<evidence type="ECO:0008006" key="6">
    <source>
        <dbReference type="Google" id="ProtNLM"/>
    </source>
</evidence>
<feature type="chain" id="PRO_5040892031" description="DUF3617 family protein" evidence="1">
    <location>
        <begin position="32"/>
        <end position="162"/>
    </location>
</feature>
<protein>
    <recommendedName>
        <fullName evidence="6">DUF3617 family protein</fullName>
    </recommendedName>
</protein>
<comment type="caution">
    <text evidence="2">The sequence shown here is derived from an EMBL/GenBank/DDBJ whole genome shotgun (WGS) entry which is preliminary data.</text>
</comment>
<dbReference type="Proteomes" id="UP001138708">
    <property type="component" value="Unassembled WGS sequence"/>
</dbReference>
<evidence type="ECO:0000313" key="4">
    <source>
        <dbReference type="Proteomes" id="UP000746741"/>
    </source>
</evidence>
<organism evidence="2 5">
    <name type="scientific">Neoroseomonas oryzicola</name>
    <dbReference type="NCBI Taxonomy" id="535904"/>
    <lineage>
        <taxon>Bacteria</taxon>
        <taxon>Pseudomonadati</taxon>
        <taxon>Pseudomonadota</taxon>
        <taxon>Alphaproteobacteria</taxon>
        <taxon>Acetobacterales</taxon>
        <taxon>Acetobacteraceae</taxon>
        <taxon>Neoroseomonas</taxon>
    </lineage>
</organism>
<keyword evidence="4" id="KW-1185">Reference proteome</keyword>
<proteinExistence type="predicted"/>
<reference evidence="2" key="3">
    <citation type="journal article" date="2021" name="Syst. Appl. Microbiol.">
        <title>Roseomonas hellenica sp. nov., isolated from roots of wild-growing Alkanna tinctoria.</title>
        <authorList>
            <person name="Rat A."/>
            <person name="Naranjo H.D."/>
            <person name="Lebbe L."/>
            <person name="Cnockaert M."/>
            <person name="Krigas N."/>
            <person name="Grigoriadou K."/>
            <person name="Maloupa E."/>
            <person name="Willems A."/>
        </authorList>
    </citation>
    <scope>NUCLEOTIDE SEQUENCE</scope>
    <source>
        <strain evidence="2">LMG 31161</strain>
    </source>
</reference>
<sequence>MPRPLRAMRLPLCCAAMAAVLVTLQPARSWADCLDWQSPAVVTEQGTFRGLPSGALRWRVGRSAAGGSHLQTAVEVRWAGPDGRERQQALFGEVQDGRALLSARNGRLDLRVTYCTGDSACRDTVLPFTWDRASGHFVGGSPAAREAMARACQPEPAERPAR</sequence>
<dbReference type="EMBL" id="JAAEDK010000045">
    <property type="protein sequence ID" value="MBR0661140.1"/>
    <property type="molecule type" value="Genomic_DNA"/>
</dbReference>
<reference evidence="3 4" key="2">
    <citation type="submission" date="2020-02" db="EMBL/GenBank/DDBJ databases">
        <authorList>
            <person name="Sun Q."/>
            <person name="Inoue M."/>
        </authorList>
    </citation>
    <scope>NUCLEOTIDE SEQUENCE [LARGE SCALE GENOMIC DNA]</scope>
    <source>
        <strain evidence="3 4">KCTC 22478</strain>
    </source>
</reference>
<evidence type="ECO:0000313" key="3">
    <source>
        <dbReference type="EMBL" id="NKE15879.1"/>
    </source>
</evidence>
<reference evidence="2" key="1">
    <citation type="submission" date="2020-01" db="EMBL/GenBank/DDBJ databases">
        <authorList>
            <person name="Rat A."/>
        </authorList>
    </citation>
    <scope>NUCLEOTIDE SEQUENCE</scope>
    <source>
        <strain evidence="2">LMG 31161</strain>
    </source>
</reference>
<dbReference type="RefSeq" id="WP_168038869.1">
    <property type="nucleotide sequence ID" value="NZ_JAAEDK010000045.1"/>
</dbReference>
<dbReference type="EMBL" id="JAAVUP010000001">
    <property type="protein sequence ID" value="NKE15879.1"/>
    <property type="molecule type" value="Genomic_DNA"/>
</dbReference>
<dbReference type="Proteomes" id="UP000746741">
    <property type="component" value="Unassembled WGS sequence"/>
</dbReference>
<feature type="signal peptide" evidence="1">
    <location>
        <begin position="1"/>
        <end position="31"/>
    </location>
</feature>
<evidence type="ECO:0000256" key="1">
    <source>
        <dbReference type="SAM" id="SignalP"/>
    </source>
</evidence>
<dbReference type="AlphaFoldDB" id="A0A9X9WLD0"/>
<evidence type="ECO:0000313" key="2">
    <source>
        <dbReference type="EMBL" id="MBR0661140.1"/>
    </source>
</evidence>
<keyword evidence="1" id="KW-0732">Signal</keyword>
<evidence type="ECO:0000313" key="5">
    <source>
        <dbReference type="Proteomes" id="UP001138708"/>
    </source>
</evidence>